<feature type="transmembrane region" description="Helical" evidence="1">
    <location>
        <begin position="12"/>
        <end position="33"/>
    </location>
</feature>
<sequence length="259" mass="28968">MITRSNEVTPLVFGGALLGVVCFGLLVEISSRTNLMKWVYDHETLAAGVLGVLAAAVTALLILWQIRQQYKVVNDERERQLVATKSAMPLVIAGLHDISIKSFVTSLDMCKGRNISPELPELDPTYVEALKVCIEHSDQALQKSLSKFIREVQVQRSRLSRAISEYKPWPVYKVAQNQSQQNAIADKAARTKGGYLYSSALVVMMVDELWPQVGPLEGGKEIGSRASRIENLFIFQGKEPPENWPLFIGHFQRTADQFH</sequence>
<keyword evidence="1" id="KW-1133">Transmembrane helix</keyword>
<dbReference type="OrthoDB" id="9821731at2"/>
<gene>
    <name evidence="2" type="ORF">TH19_11405</name>
</gene>
<dbReference type="RefSeq" id="WP_114102402.1">
    <property type="nucleotide sequence ID" value="NZ_JPWF01000006.1"/>
</dbReference>
<dbReference type="Proteomes" id="UP000253226">
    <property type="component" value="Unassembled WGS sequence"/>
</dbReference>
<keyword evidence="1" id="KW-0812">Transmembrane</keyword>
<feature type="transmembrane region" description="Helical" evidence="1">
    <location>
        <begin position="45"/>
        <end position="64"/>
    </location>
</feature>
<name>A0A367W6T9_9PROT</name>
<protein>
    <submittedName>
        <fullName evidence="2">Uncharacterized protein</fullName>
    </submittedName>
</protein>
<dbReference type="EMBL" id="JPWF01000006">
    <property type="protein sequence ID" value="RCK37146.1"/>
    <property type="molecule type" value="Genomic_DNA"/>
</dbReference>
<evidence type="ECO:0000313" key="3">
    <source>
        <dbReference type="Proteomes" id="UP000253226"/>
    </source>
</evidence>
<proteinExistence type="predicted"/>
<reference evidence="2 3" key="1">
    <citation type="submission" date="2014-07" db="EMBL/GenBank/DDBJ databases">
        <title>Draft genome sequence of Thalassospira profundimaris 35.</title>
        <authorList>
            <person name="Lai Q."/>
            <person name="Shao Z."/>
        </authorList>
    </citation>
    <scope>NUCLEOTIDE SEQUENCE [LARGE SCALE GENOMIC DNA]</scope>
    <source>
        <strain evidence="2 3">35</strain>
    </source>
</reference>
<comment type="caution">
    <text evidence="2">The sequence shown here is derived from an EMBL/GenBank/DDBJ whole genome shotgun (WGS) entry which is preliminary data.</text>
</comment>
<accession>A0A367W6T9</accession>
<dbReference type="AlphaFoldDB" id="A0A367W6T9"/>
<evidence type="ECO:0000256" key="1">
    <source>
        <dbReference type="SAM" id="Phobius"/>
    </source>
</evidence>
<keyword evidence="1" id="KW-0472">Membrane</keyword>
<evidence type="ECO:0000313" key="2">
    <source>
        <dbReference type="EMBL" id="RCK37146.1"/>
    </source>
</evidence>
<organism evidence="2 3">
    <name type="scientific">Thalassospira profundimaris</name>
    <dbReference type="NCBI Taxonomy" id="502049"/>
    <lineage>
        <taxon>Bacteria</taxon>
        <taxon>Pseudomonadati</taxon>
        <taxon>Pseudomonadota</taxon>
        <taxon>Alphaproteobacteria</taxon>
        <taxon>Rhodospirillales</taxon>
        <taxon>Thalassospiraceae</taxon>
        <taxon>Thalassospira</taxon>
    </lineage>
</organism>